<reference evidence="2" key="1">
    <citation type="submission" date="2021-01" db="EMBL/GenBank/DDBJ databases">
        <title>Adiantum capillus-veneris genome.</title>
        <authorList>
            <person name="Fang Y."/>
            <person name="Liao Q."/>
        </authorList>
    </citation>
    <scope>NUCLEOTIDE SEQUENCE</scope>
    <source>
        <strain evidence="2">H3</strain>
        <tissue evidence="2">Leaf</tissue>
    </source>
</reference>
<dbReference type="Pfam" id="PF06985">
    <property type="entry name" value="HET"/>
    <property type="match status" value="1"/>
</dbReference>
<evidence type="ECO:0000259" key="1">
    <source>
        <dbReference type="Pfam" id="PF06985"/>
    </source>
</evidence>
<dbReference type="EMBL" id="JABFUD020000016">
    <property type="protein sequence ID" value="KAI5068847.1"/>
    <property type="molecule type" value="Genomic_DNA"/>
</dbReference>
<evidence type="ECO:0000313" key="3">
    <source>
        <dbReference type="Proteomes" id="UP000886520"/>
    </source>
</evidence>
<dbReference type="Proteomes" id="UP000886520">
    <property type="component" value="Chromosome 16"/>
</dbReference>
<keyword evidence="3" id="KW-1185">Reference proteome</keyword>
<name>A0A9D4UJU7_ADICA</name>
<protein>
    <recommendedName>
        <fullName evidence="1">Heterokaryon incompatibility domain-containing protein</fullName>
    </recommendedName>
</protein>
<accession>A0A9D4UJU7</accession>
<dbReference type="PANTHER" id="PTHR24148:SF64">
    <property type="entry name" value="HETEROKARYON INCOMPATIBILITY DOMAIN-CONTAINING PROTEIN"/>
    <property type="match status" value="1"/>
</dbReference>
<dbReference type="AlphaFoldDB" id="A0A9D4UJU7"/>
<organism evidence="2 3">
    <name type="scientific">Adiantum capillus-veneris</name>
    <name type="common">Maidenhair fern</name>
    <dbReference type="NCBI Taxonomy" id="13818"/>
    <lineage>
        <taxon>Eukaryota</taxon>
        <taxon>Viridiplantae</taxon>
        <taxon>Streptophyta</taxon>
        <taxon>Embryophyta</taxon>
        <taxon>Tracheophyta</taxon>
        <taxon>Polypodiopsida</taxon>
        <taxon>Polypodiidae</taxon>
        <taxon>Polypodiales</taxon>
        <taxon>Pteridineae</taxon>
        <taxon>Pteridaceae</taxon>
        <taxon>Vittarioideae</taxon>
        <taxon>Adiantum</taxon>
    </lineage>
</organism>
<comment type="caution">
    <text evidence="2">The sequence shown here is derived from an EMBL/GenBank/DDBJ whole genome shotgun (WGS) entry which is preliminary data.</text>
</comment>
<evidence type="ECO:0000313" key="2">
    <source>
        <dbReference type="EMBL" id="KAI5068847.1"/>
    </source>
</evidence>
<dbReference type="InterPro" id="IPR052895">
    <property type="entry name" value="HetReg/Transcr_Mod"/>
</dbReference>
<gene>
    <name evidence="2" type="ORF">GOP47_0017192</name>
</gene>
<feature type="domain" description="Heterokaryon incompatibility" evidence="1">
    <location>
        <begin position="263"/>
        <end position="326"/>
    </location>
</feature>
<dbReference type="InterPro" id="IPR010730">
    <property type="entry name" value="HET"/>
</dbReference>
<dbReference type="PANTHER" id="PTHR24148">
    <property type="entry name" value="ANKYRIN REPEAT DOMAIN-CONTAINING PROTEIN 39 HOMOLOG-RELATED"/>
    <property type="match status" value="1"/>
</dbReference>
<dbReference type="OrthoDB" id="5428863at2759"/>
<sequence>MEVQPQNITQLMINTSADDDNKMREEELRSAAHSMIDSLSHEKLVEIAASLPLLQIRPRGDQPKQLSRDQVRNCFHRIADTISLNKIMHAIGHHGFSCTSPSSDEQLTLNELKDELEFAIQLTNDFKGKIEADGFKRRDLDSLYRTGYAAINFVRNVVNTTRTTDLMGSYQERAEFLERCPLQPPEALRLIDVEATCTNGEIYLVEYDGRKPDRVGFTAISHTYGMDVYSIFDCQCTAQFSGVTTNPRCRVGACSHNDMVCIEGNQKRNRVVNDILGMCLVLKRAGVHFAWHDGVCIAQHDEAEVIATIKGIGWVYAYAEETIIFLHYVGRPIAILSPADLMRRLSLDELLPRWHTRAWTLQEAALSANRRYCVRVGSSPLGECHSLEEFEKKVGIWYKDATSSIEVVEEVRLLGMLVEAVNVIRPLYLEFTKKLEMQYMQDTDESNWILLYQQIWGEMKASEWHKSLISVLKSLVTCFHFPTPPRALMGISQRDSKHVGDRINSILALSGVRDFVAPKDDNMEESTIEFFTRQGQRGLQMALFAVNTSKVDDVVNRSWIPCLWKALDIPNVFIHENIAEEYFQYKVLDNGKLEVTGEIVCVKVDFELNVQIVSLVATENDDYTASQQQMIESVLLNPSEGTERLAKDMRDALEQYRQYVIATVLEGYSGEPSRLLIIYMCTLLEYFTILSTPEPIHSASVVEAIGSDQESSISIGLQPQTSEIFWAVWPHDPWCSFGNVTSPHINVGASETFAAHLMLPLGCLTRVSSDWPVLIVEGEDLSSPVNKLGFFKPSKLFRACLRYVINNQPTKTTTHLTRIVIN</sequence>
<proteinExistence type="predicted"/>